<keyword evidence="2" id="KW-0812">Transmembrane</keyword>
<organism evidence="3 4">
    <name type="scientific">Fusarium longipes</name>
    <dbReference type="NCBI Taxonomy" id="694270"/>
    <lineage>
        <taxon>Eukaryota</taxon>
        <taxon>Fungi</taxon>
        <taxon>Dikarya</taxon>
        <taxon>Ascomycota</taxon>
        <taxon>Pezizomycotina</taxon>
        <taxon>Sordariomycetes</taxon>
        <taxon>Hypocreomycetidae</taxon>
        <taxon>Hypocreales</taxon>
        <taxon>Nectriaceae</taxon>
        <taxon>Fusarium</taxon>
    </lineage>
</organism>
<feature type="compositionally biased region" description="Low complexity" evidence="1">
    <location>
        <begin position="325"/>
        <end position="334"/>
    </location>
</feature>
<protein>
    <submittedName>
        <fullName evidence="3">Uncharacterized protein</fullName>
    </submittedName>
</protein>
<dbReference type="OrthoDB" id="5102069at2759"/>
<reference evidence="3 4" key="1">
    <citation type="journal article" date="2018" name="PLoS Pathog.">
        <title>Evolution of structural diversity of trichothecenes, a family of toxins produced by plant pathogenic and entomopathogenic fungi.</title>
        <authorList>
            <person name="Proctor R.H."/>
            <person name="McCormick S.P."/>
            <person name="Kim H.S."/>
            <person name="Cardoza R.E."/>
            <person name="Stanley A.M."/>
            <person name="Lindo L."/>
            <person name="Kelly A."/>
            <person name="Brown D.W."/>
            <person name="Lee T."/>
            <person name="Vaughan M.M."/>
            <person name="Alexander N.J."/>
            <person name="Busman M."/>
            <person name="Gutierrez S."/>
        </authorList>
    </citation>
    <scope>NUCLEOTIDE SEQUENCE [LARGE SCALE GENOMIC DNA]</scope>
    <source>
        <strain evidence="3 4">NRRL 20695</strain>
    </source>
</reference>
<name>A0A395SVL5_9HYPO</name>
<feature type="compositionally biased region" description="Low complexity" evidence="1">
    <location>
        <begin position="707"/>
        <end position="719"/>
    </location>
</feature>
<feature type="compositionally biased region" description="Pro residues" evidence="1">
    <location>
        <begin position="720"/>
        <end position="743"/>
    </location>
</feature>
<feature type="region of interest" description="Disordered" evidence="1">
    <location>
        <begin position="816"/>
        <end position="937"/>
    </location>
</feature>
<evidence type="ECO:0000256" key="2">
    <source>
        <dbReference type="SAM" id="Phobius"/>
    </source>
</evidence>
<feature type="compositionally biased region" description="Low complexity" evidence="1">
    <location>
        <begin position="342"/>
        <end position="369"/>
    </location>
</feature>
<feature type="compositionally biased region" description="Basic and acidic residues" evidence="1">
    <location>
        <begin position="659"/>
        <end position="673"/>
    </location>
</feature>
<feature type="region of interest" description="Disordered" evidence="1">
    <location>
        <begin position="307"/>
        <end position="392"/>
    </location>
</feature>
<feature type="transmembrane region" description="Helical" evidence="2">
    <location>
        <begin position="112"/>
        <end position="132"/>
    </location>
</feature>
<comment type="caution">
    <text evidence="3">The sequence shown here is derived from an EMBL/GenBank/DDBJ whole genome shotgun (WGS) entry which is preliminary data.</text>
</comment>
<proteinExistence type="predicted"/>
<feature type="region of interest" description="Disordered" evidence="1">
    <location>
        <begin position="655"/>
        <end position="771"/>
    </location>
</feature>
<accession>A0A395SVL5</accession>
<feature type="transmembrane region" description="Helical" evidence="2">
    <location>
        <begin position="73"/>
        <end position="92"/>
    </location>
</feature>
<dbReference type="STRING" id="694270.A0A395SVL5"/>
<dbReference type="EMBL" id="PXOG01000116">
    <property type="protein sequence ID" value="RGP76237.1"/>
    <property type="molecule type" value="Genomic_DNA"/>
</dbReference>
<sequence>MRVTDLPSWMWLPLKDNCEWDSPFNMGNCFDEQYHNVFFFLIKTLIYLTRFTTFPFVLFVAGMHGECMANLPMAVLSTITIIPMILLRLIWAEDYHTYGGMGNLMVAYSVKTWVILSMPNIVSWAPSAAFAVGQLVRIVRETIVSLRIQAYSSFDAEALFPTPFAGRDWDSDLSTSGAEAWMKKLVQEDQDRRRTRREEEERVAAEQTRLEQAFLLAQKLEDDTNNAIWKAISRKRPQPILRRQPALTHRQETELVAEERGLTKTQFLAQRYVVLLVGKSTQTDPIDFAVRRATKTPVSPIAKSYVSQGVQSDLAESPVRTQVKPSEPAPTGSSPSPPPPSTHETTPKKPASTPTTTTTITTTTPGRETPPVREPAPSAVSPRQEVVKPTTLPSLPFPGVGVVSSSQVVDEPIFCSKEEPPRQVTVPFSEPTGLEPTQQLPSPEQVVGSDASLAQELPEIPDLPEELLFTGASGSEDDWEESLHQRLLQPTPCLSPAWNPYAPTALDAALDALITSGDEAEGHQDCDEMAIDDQCPVEDEEMEGQDESEVEVLTSSQAVDSVMEEAPIFHLEVFPPAQTFSPGHAMSEQEQEDLEMELEAAFDTMMEDAMGDDDELQAKALQQSQMEDTQYTAPWSLIRLNELLRAAVEEEIEVTHPPLDTRRNTSEDQEVARSSDLARAATKEQMERRKVLKPRLRAAGKAPTTPAPSTSIQQASSQPTPAPTPAPSTPASPMPAPPTPAPPITIRREPHQQKSPSSVVSKITDTIDTKKRQQTVAPIMMGGLMLPGGNQIIINTKVPAPIPAAAPTPTITPEQEAAFEKKRQAQIKAQQEARRNKKPSLFHQSKKPVTPGHRDLSTPRQQGTPSQSNTPSSAPQIKDSSVRTAAEAISGAPGSGQKKDGPKILASIPSHLRDQVAGKMAENEDEDESQIVRTHDR</sequence>
<feature type="compositionally biased region" description="Polar residues" evidence="1">
    <location>
        <begin position="753"/>
        <end position="764"/>
    </location>
</feature>
<gene>
    <name evidence="3" type="ORF">FLONG3_5365</name>
</gene>
<dbReference type="Proteomes" id="UP000266234">
    <property type="component" value="Unassembled WGS sequence"/>
</dbReference>
<feature type="transmembrane region" description="Helical" evidence="2">
    <location>
        <begin position="37"/>
        <end position="61"/>
    </location>
</feature>
<dbReference type="AlphaFoldDB" id="A0A395SVL5"/>
<keyword evidence="4" id="KW-1185">Reference proteome</keyword>
<feature type="compositionally biased region" description="Polar residues" evidence="1">
    <location>
        <begin position="858"/>
        <end position="883"/>
    </location>
</feature>
<feature type="compositionally biased region" description="Basic residues" evidence="1">
    <location>
        <begin position="835"/>
        <end position="846"/>
    </location>
</feature>
<evidence type="ECO:0000313" key="4">
    <source>
        <dbReference type="Proteomes" id="UP000266234"/>
    </source>
</evidence>
<evidence type="ECO:0000313" key="3">
    <source>
        <dbReference type="EMBL" id="RGP76237.1"/>
    </source>
</evidence>
<keyword evidence="2" id="KW-1133">Transmembrane helix</keyword>
<keyword evidence="2" id="KW-0472">Membrane</keyword>
<evidence type="ECO:0000256" key="1">
    <source>
        <dbReference type="SAM" id="MobiDB-lite"/>
    </source>
</evidence>